<evidence type="ECO:0000313" key="11">
    <source>
        <dbReference type="EMBL" id="GEJ55634.1"/>
    </source>
</evidence>
<keyword evidence="2 8" id="KW-0813">Transport</keyword>
<dbReference type="Pfam" id="PF03958">
    <property type="entry name" value="Secretin_N"/>
    <property type="match status" value="1"/>
</dbReference>
<keyword evidence="3 9" id="KW-0732">Signal</keyword>
<dbReference type="InterPro" id="IPR011662">
    <property type="entry name" value="Secretin/TonB_short_N"/>
</dbReference>
<feature type="signal peptide" evidence="9">
    <location>
        <begin position="1"/>
        <end position="20"/>
    </location>
</feature>
<dbReference type="Pfam" id="PF00263">
    <property type="entry name" value="Secretin"/>
    <property type="match status" value="1"/>
</dbReference>
<dbReference type="InterPro" id="IPR005644">
    <property type="entry name" value="NolW-like"/>
</dbReference>
<dbReference type="NCBIfam" id="TIGR02515">
    <property type="entry name" value="IV_pilus_PilQ"/>
    <property type="match status" value="1"/>
</dbReference>
<dbReference type="RefSeq" id="WP_176062419.1">
    <property type="nucleotide sequence ID" value="NZ_BJTG01000001.1"/>
</dbReference>
<evidence type="ECO:0000256" key="3">
    <source>
        <dbReference type="ARBA" id="ARBA00022729"/>
    </source>
</evidence>
<dbReference type="Proteomes" id="UP000503640">
    <property type="component" value="Unassembled WGS sequence"/>
</dbReference>
<dbReference type="EMBL" id="BJTG01000001">
    <property type="protein sequence ID" value="GEJ55634.1"/>
    <property type="molecule type" value="Genomic_DNA"/>
</dbReference>
<comment type="subcellular location">
    <subcellularLocation>
        <location evidence="8">Cell outer membrane</location>
    </subcellularLocation>
    <subcellularLocation>
        <location evidence="1">Membrane</location>
    </subcellularLocation>
</comment>
<keyword evidence="5" id="KW-0472">Membrane</keyword>
<comment type="caution">
    <text evidence="11">The sequence shown here is derived from an EMBL/GenBank/DDBJ whole genome shotgun (WGS) entry which is preliminary data.</text>
</comment>
<dbReference type="Pfam" id="PF07660">
    <property type="entry name" value="STN"/>
    <property type="match status" value="1"/>
</dbReference>
<dbReference type="InterPro" id="IPR001775">
    <property type="entry name" value="GspD/PilQ"/>
</dbReference>
<dbReference type="InterPro" id="IPR021731">
    <property type="entry name" value="AMIN_dom"/>
</dbReference>
<feature type="domain" description="Secretin/TonB short N-terminal" evidence="10">
    <location>
        <begin position="364"/>
        <end position="412"/>
    </location>
</feature>
<evidence type="ECO:0000256" key="5">
    <source>
        <dbReference type="ARBA" id="ARBA00023136"/>
    </source>
</evidence>
<evidence type="ECO:0000256" key="6">
    <source>
        <dbReference type="ARBA" id="ARBA00023237"/>
    </source>
</evidence>
<dbReference type="GO" id="GO:0009306">
    <property type="term" value="P:protein secretion"/>
    <property type="evidence" value="ECO:0007669"/>
    <property type="project" value="InterPro"/>
</dbReference>
<evidence type="ECO:0000256" key="9">
    <source>
        <dbReference type="SAM" id="SignalP"/>
    </source>
</evidence>
<gene>
    <name evidence="11" type="primary">pilQ</name>
    <name evidence="11" type="ORF">AMYX_03750</name>
</gene>
<dbReference type="PANTHER" id="PTHR30604:SF1">
    <property type="entry name" value="DNA UTILIZATION PROTEIN HOFQ"/>
    <property type="match status" value="1"/>
</dbReference>
<protein>
    <submittedName>
        <fullName evidence="11">Pilus modification protein PilQ</fullName>
    </submittedName>
</protein>
<dbReference type="Gene3D" id="3.30.1370.130">
    <property type="match status" value="1"/>
</dbReference>
<dbReference type="InterPro" id="IPR051808">
    <property type="entry name" value="Type_IV_pilus_biogenesis"/>
</dbReference>
<comment type="similarity">
    <text evidence="7">Belongs to the bacterial secretin family.</text>
</comment>
<evidence type="ECO:0000256" key="7">
    <source>
        <dbReference type="RuleBase" id="RU004003"/>
    </source>
</evidence>
<keyword evidence="6" id="KW-0998">Cell outer membrane</keyword>
<sequence>MNSNLKVLAGLALCALLAPASPLADAPRAAAPNVIQGIGVSDAAGGVELEIRGTRAPSYTVFKLQDPPRLVVDLAGADVSAVSAPVAVGKGGVREVSTAQYQDDRSAVGRVIVALDAGARYEVAPRDRAVVVKVAAADGPAPAAERKVAVAAPSPATPSSAAEEKLPASDHVLSRRADEAAVSRPATAVLGARARQGAVALALDGEVGRFEVLELEDPPRLAVDLYGVSKAPRSAVALEGPFRQARFGRDLGKVRVVLDAAGALPRCEVKRAAGGLVIALAGSSAPGRALAQAKAAAPSPEAKAEPVKVITAQSQAAGFTATAPAYALSGAPQKREYTGRRITLDFHDIEIRNLLRLIADVSKKNIVVADDVTGKVTVALRNVPWDQALDLVLKTKGLDKEEMGNVIRIAKIEEIAKEQTARAEAQKARAPLVPLKVRIIPVNFARSGDVAARVKDVLTDRGTVTTDDRTNVLIVKDIPEALARAEGLVRNLDTEIPQVRIESRIVEASSNFNQAIGVQWGGNATASAATGNPTGLFFPNIASASGAAGGGPSIGTAGTPNYAVNLPAAIGQGSGGGLGFQFGSAGGAFNLNLRLSALENRGVVKTISAPSVSTVDNKEATIGQGISIPFSQVSASGVNTVFIEAKLELKVTPHISADGSVLMKIKVTNNSPNPQLTGANGQPSISKREAETEALVKDGETTVIGGIYTRQTASSVAEVPFFGKIPILGFFFRTKSESDQNTELLVFITPRILNRQATTAIATGAAGGQP</sequence>
<evidence type="ECO:0000256" key="8">
    <source>
        <dbReference type="RuleBase" id="RU004004"/>
    </source>
</evidence>
<dbReference type="InterPro" id="IPR038591">
    <property type="entry name" value="NolW-like_sf"/>
</dbReference>
<keyword evidence="12" id="KW-1185">Reference proteome</keyword>
<dbReference type="SMART" id="SM00965">
    <property type="entry name" value="STN"/>
    <property type="match status" value="1"/>
</dbReference>
<dbReference type="PRINTS" id="PR00811">
    <property type="entry name" value="BCTERIALGSPD"/>
</dbReference>
<name>A0A7I9VGW6_9BACT</name>
<dbReference type="Pfam" id="PF11741">
    <property type="entry name" value="AMIN"/>
    <property type="match status" value="1"/>
</dbReference>
<dbReference type="InterPro" id="IPR004846">
    <property type="entry name" value="T2SS/T3SS_dom"/>
</dbReference>
<dbReference type="InterPro" id="IPR013355">
    <property type="entry name" value="Pilus_4_PilQ"/>
</dbReference>
<evidence type="ECO:0000313" key="12">
    <source>
        <dbReference type="Proteomes" id="UP000503640"/>
    </source>
</evidence>
<dbReference type="PANTHER" id="PTHR30604">
    <property type="entry name" value="PROTEIN TRANSPORT PROTEIN HOFQ"/>
    <property type="match status" value="1"/>
</dbReference>
<accession>A0A7I9VGW6</accession>
<proteinExistence type="inferred from homology"/>
<evidence type="ECO:0000256" key="1">
    <source>
        <dbReference type="ARBA" id="ARBA00004370"/>
    </source>
</evidence>
<dbReference type="Gene3D" id="3.30.1370.120">
    <property type="match status" value="1"/>
</dbReference>
<organism evidence="11 12">
    <name type="scientific">Anaeromyxobacter diazotrophicus</name>
    <dbReference type="NCBI Taxonomy" id="2590199"/>
    <lineage>
        <taxon>Bacteria</taxon>
        <taxon>Pseudomonadati</taxon>
        <taxon>Myxococcota</taxon>
        <taxon>Myxococcia</taxon>
        <taxon>Myxococcales</taxon>
        <taxon>Cystobacterineae</taxon>
        <taxon>Anaeromyxobacteraceae</taxon>
        <taxon>Anaeromyxobacter</taxon>
    </lineage>
</organism>
<dbReference type="AlphaFoldDB" id="A0A7I9VGW6"/>
<keyword evidence="4" id="KW-0653">Protein transport</keyword>
<dbReference type="GO" id="GO:0009279">
    <property type="term" value="C:cell outer membrane"/>
    <property type="evidence" value="ECO:0007669"/>
    <property type="project" value="UniProtKB-SubCell"/>
</dbReference>
<reference evidence="12" key="1">
    <citation type="journal article" date="2020" name="Appl. Environ. Microbiol.">
        <title>Diazotrophic Anaeromyxobacter Isolates from Soils.</title>
        <authorList>
            <person name="Masuda Y."/>
            <person name="Yamanaka H."/>
            <person name="Xu Z.X."/>
            <person name="Shiratori Y."/>
            <person name="Aono T."/>
            <person name="Amachi S."/>
            <person name="Senoo K."/>
            <person name="Itoh H."/>
        </authorList>
    </citation>
    <scope>NUCLEOTIDE SEQUENCE [LARGE SCALE GENOMIC DNA]</scope>
    <source>
        <strain evidence="12">R267</strain>
    </source>
</reference>
<evidence type="ECO:0000256" key="2">
    <source>
        <dbReference type="ARBA" id="ARBA00022448"/>
    </source>
</evidence>
<evidence type="ECO:0000256" key="4">
    <source>
        <dbReference type="ARBA" id="ARBA00022927"/>
    </source>
</evidence>
<evidence type="ECO:0000259" key="10">
    <source>
        <dbReference type="SMART" id="SM00965"/>
    </source>
</evidence>
<feature type="chain" id="PRO_5029833609" evidence="9">
    <location>
        <begin position="21"/>
        <end position="770"/>
    </location>
</feature>
<dbReference type="Gene3D" id="2.60.40.3500">
    <property type="match status" value="2"/>
</dbReference>